<protein>
    <submittedName>
        <fullName evidence="2">Uncharacterized protein</fullName>
    </submittedName>
</protein>
<dbReference type="OrthoDB" id="9886890at2"/>
<feature type="chain" id="PRO_5011703315" evidence="1">
    <location>
        <begin position="25"/>
        <end position="106"/>
    </location>
</feature>
<dbReference type="STRING" id="245187.SAMN04488003_10827"/>
<proteinExistence type="predicted"/>
<evidence type="ECO:0000256" key="1">
    <source>
        <dbReference type="SAM" id="SignalP"/>
    </source>
</evidence>
<organism evidence="2 3">
    <name type="scientific">Loktanella fryxellensis</name>
    <dbReference type="NCBI Taxonomy" id="245187"/>
    <lineage>
        <taxon>Bacteria</taxon>
        <taxon>Pseudomonadati</taxon>
        <taxon>Pseudomonadota</taxon>
        <taxon>Alphaproteobacteria</taxon>
        <taxon>Rhodobacterales</taxon>
        <taxon>Roseobacteraceae</taxon>
        <taxon>Loktanella</taxon>
    </lineage>
</organism>
<name>A0A1H8D6B9_9RHOB</name>
<keyword evidence="3" id="KW-1185">Reference proteome</keyword>
<keyword evidence="1" id="KW-0732">Signal</keyword>
<reference evidence="2 3" key="1">
    <citation type="submission" date="2016-10" db="EMBL/GenBank/DDBJ databases">
        <authorList>
            <person name="de Groot N.N."/>
        </authorList>
    </citation>
    <scope>NUCLEOTIDE SEQUENCE [LARGE SCALE GENOMIC DNA]</scope>
    <source>
        <strain evidence="2 3">DSM 16213</strain>
    </source>
</reference>
<sequence>MTFLKSSIVATALIAGLGITAASAASVSDLVATNGTNDRSKTGLEATLQNLDTLGVTTRKGDVLTDDELTAIQRVVLDQGNFSSKARRVDLIVNGESNDRGAGYSF</sequence>
<evidence type="ECO:0000313" key="3">
    <source>
        <dbReference type="Proteomes" id="UP000199585"/>
    </source>
</evidence>
<dbReference type="RefSeq" id="WP_089901310.1">
    <property type="nucleotide sequence ID" value="NZ_FOCI01000008.1"/>
</dbReference>
<dbReference type="AlphaFoldDB" id="A0A1H8D6B9"/>
<dbReference type="EMBL" id="FOCI01000008">
    <property type="protein sequence ID" value="SEN02769.1"/>
    <property type="molecule type" value="Genomic_DNA"/>
</dbReference>
<dbReference type="Proteomes" id="UP000199585">
    <property type="component" value="Unassembled WGS sequence"/>
</dbReference>
<evidence type="ECO:0000313" key="2">
    <source>
        <dbReference type="EMBL" id="SEN02769.1"/>
    </source>
</evidence>
<feature type="signal peptide" evidence="1">
    <location>
        <begin position="1"/>
        <end position="24"/>
    </location>
</feature>
<accession>A0A1H8D6B9</accession>
<gene>
    <name evidence="2" type="ORF">SAMN04488003_10827</name>
</gene>